<dbReference type="Pfam" id="PF17187">
    <property type="entry name" value="Svf1_C"/>
    <property type="match status" value="1"/>
</dbReference>
<reference evidence="19" key="1">
    <citation type="journal article" date="2020" name="Stud. Mycol.">
        <title>101 Dothideomycetes genomes: a test case for predicting lifestyles and emergence of pathogens.</title>
        <authorList>
            <person name="Haridas S."/>
            <person name="Albert R."/>
            <person name="Binder M."/>
            <person name="Bloem J."/>
            <person name="Labutti K."/>
            <person name="Salamov A."/>
            <person name="Andreopoulos B."/>
            <person name="Baker S."/>
            <person name="Barry K."/>
            <person name="Bills G."/>
            <person name="Bluhm B."/>
            <person name="Cannon C."/>
            <person name="Castanera R."/>
            <person name="Culley D."/>
            <person name="Daum C."/>
            <person name="Ezra D."/>
            <person name="Gonzalez J."/>
            <person name="Henrissat B."/>
            <person name="Kuo A."/>
            <person name="Liang C."/>
            <person name="Lipzen A."/>
            <person name="Lutzoni F."/>
            <person name="Magnuson J."/>
            <person name="Mondo S."/>
            <person name="Nolan M."/>
            <person name="Ohm R."/>
            <person name="Pangilinan J."/>
            <person name="Park H.-J."/>
            <person name="Ramirez L."/>
            <person name="Alfaro M."/>
            <person name="Sun H."/>
            <person name="Tritt A."/>
            <person name="Yoshinaga Y."/>
            <person name="Zwiers L.-H."/>
            <person name="Turgeon B."/>
            <person name="Goodwin S."/>
            <person name="Spatafora J."/>
            <person name="Crous P."/>
            <person name="Grigoriev I."/>
        </authorList>
    </citation>
    <scope>NUCLEOTIDE SEQUENCE</scope>
    <source>
        <strain evidence="19">CBS 262.69</strain>
    </source>
</reference>
<dbReference type="Gene3D" id="2.40.370.10">
    <property type="entry name" value="AttH-like domain"/>
    <property type="match status" value="1"/>
</dbReference>
<name>A0A6G1HL38_9PEZI</name>
<dbReference type="FunFam" id="2.40.370.10:FF:000001">
    <property type="entry name" value="Survival factor 1"/>
    <property type="match status" value="1"/>
</dbReference>
<keyword evidence="8" id="KW-0333">Golgi apparatus</keyword>
<accession>A0A6G1HL38</accession>
<keyword evidence="6" id="KW-0963">Cytoplasm</keyword>
<dbReference type="PANTHER" id="PTHR47107:SF1">
    <property type="entry name" value="CERAMIDE-BINDING PROTEIN SVF1-RELATED"/>
    <property type="match status" value="1"/>
</dbReference>
<feature type="domain" description="Svf1-like N-terminal" evidence="17">
    <location>
        <begin position="55"/>
        <end position="214"/>
    </location>
</feature>
<evidence type="ECO:0000256" key="4">
    <source>
        <dbReference type="ARBA" id="ARBA00009069"/>
    </source>
</evidence>
<dbReference type="PANTHER" id="PTHR47107">
    <property type="entry name" value="SVF1-LIKE PROTEIN YDR222W-RELATED"/>
    <property type="match status" value="1"/>
</dbReference>
<dbReference type="GO" id="GO:0006869">
    <property type="term" value="P:lipid transport"/>
    <property type="evidence" value="ECO:0007669"/>
    <property type="project" value="UniProtKB-KW"/>
</dbReference>
<evidence type="ECO:0000256" key="1">
    <source>
        <dbReference type="ARBA" id="ARBA00004123"/>
    </source>
</evidence>
<organism evidence="19 20">
    <name type="scientific">Trichodelitschia bisporula</name>
    <dbReference type="NCBI Taxonomy" id="703511"/>
    <lineage>
        <taxon>Eukaryota</taxon>
        <taxon>Fungi</taxon>
        <taxon>Dikarya</taxon>
        <taxon>Ascomycota</taxon>
        <taxon>Pezizomycotina</taxon>
        <taxon>Dothideomycetes</taxon>
        <taxon>Dothideomycetes incertae sedis</taxon>
        <taxon>Phaeotrichales</taxon>
        <taxon>Phaeotrichaceae</taxon>
        <taxon>Trichodelitschia</taxon>
    </lineage>
</organism>
<dbReference type="EMBL" id="ML996706">
    <property type="protein sequence ID" value="KAF2396614.1"/>
    <property type="molecule type" value="Genomic_DNA"/>
</dbReference>
<dbReference type="Proteomes" id="UP000799640">
    <property type="component" value="Unassembled WGS sequence"/>
</dbReference>
<dbReference type="OrthoDB" id="2590239at2759"/>
<comment type="similarity">
    <text evidence="4">Belongs to the SVF1 family.</text>
</comment>
<evidence type="ECO:0000256" key="11">
    <source>
        <dbReference type="ARBA" id="ARBA00023242"/>
    </source>
</evidence>
<evidence type="ECO:0000259" key="18">
    <source>
        <dbReference type="Pfam" id="PF17187"/>
    </source>
</evidence>
<keyword evidence="7" id="KW-0256">Endoplasmic reticulum</keyword>
<keyword evidence="5" id="KW-0813">Transport</keyword>
<evidence type="ECO:0000256" key="14">
    <source>
        <dbReference type="ARBA" id="ARBA00069547"/>
    </source>
</evidence>
<evidence type="ECO:0000256" key="3">
    <source>
        <dbReference type="ARBA" id="ARBA00004496"/>
    </source>
</evidence>
<gene>
    <name evidence="19" type="ORF">EJ06DRAFT_516201</name>
</gene>
<dbReference type="GO" id="GO:0005794">
    <property type="term" value="C:Golgi apparatus"/>
    <property type="evidence" value="ECO:0007669"/>
    <property type="project" value="UniProtKB-SubCell"/>
</dbReference>
<evidence type="ECO:0000256" key="15">
    <source>
        <dbReference type="ARBA" id="ARBA00073016"/>
    </source>
</evidence>
<feature type="domain" description="Svf1-like C-terminal" evidence="18">
    <location>
        <begin position="216"/>
        <end position="376"/>
    </location>
</feature>
<dbReference type="InterPro" id="IPR051385">
    <property type="entry name" value="Ceramide-binding_SVF1"/>
</dbReference>
<evidence type="ECO:0000256" key="7">
    <source>
        <dbReference type="ARBA" id="ARBA00022824"/>
    </source>
</evidence>
<evidence type="ECO:0000256" key="8">
    <source>
        <dbReference type="ARBA" id="ARBA00023034"/>
    </source>
</evidence>
<evidence type="ECO:0000313" key="19">
    <source>
        <dbReference type="EMBL" id="KAF2396614.1"/>
    </source>
</evidence>
<dbReference type="GO" id="GO:0005789">
    <property type="term" value="C:endoplasmic reticulum membrane"/>
    <property type="evidence" value="ECO:0007669"/>
    <property type="project" value="UniProtKB-SubCell"/>
</dbReference>
<dbReference type="Pfam" id="PF08622">
    <property type="entry name" value="Svf1"/>
    <property type="match status" value="1"/>
</dbReference>
<dbReference type="InterPro" id="IPR013931">
    <property type="entry name" value="Svf1-like_N"/>
</dbReference>
<keyword evidence="10" id="KW-0472">Membrane</keyword>
<dbReference type="InterPro" id="IPR033394">
    <property type="entry name" value="Svf1-like_C"/>
</dbReference>
<evidence type="ECO:0000256" key="6">
    <source>
        <dbReference type="ARBA" id="ARBA00022490"/>
    </source>
</evidence>
<evidence type="ECO:0000256" key="10">
    <source>
        <dbReference type="ARBA" id="ARBA00023136"/>
    </source>
</evidence>
<protein>
    <recommendedName>
        <fullName evidence="15">Ceramide-binding protein SVF1</fullName>
    </recommendedName>
    <alternativeName>
        <fullName evidence="14">Ceramide-binding protein svf1</fullName>
    </alternativeName>
    <alternativeName>
        <fullName evidence="16">Survival factor 1</fullName>
    </alternativeName>
</protein>
<proteinExistence type="inferred from homology"/>
<comment type="subcellular location">
    <subcellularLocation>
        <location evidence="3">Cytoplasm</location>
    </subcellularLocation>
    <subcellularLocation>
        <location evidence="2">Endoplasmic reticulum membrane</location>
        <topology evidence="2">Peripheral membrane protein</topology>
    </subcellularLocation>
    <subcellularLocation>
        <location evidence="12">Golgi apparatus</location>
        <location evidence="12">cis-Golgi network membrane</location>
        <topology evidence="12">Peripheral membrane protein</topology>
    </subcellularLocation>
    <subcellularLocation>
        <location evidence="1">Nucleus</location>
    </subcellularLocation>
</comment>
<keyword evidence="20" id="KW-1185">Reference proteome</keyword>
<evidence type="ECO:0000313" key="20">
    <source>
        <dbReference type="Proteomes" id="UP000799640"/>
    </source>
</evidence>
<evidence type="ECO:0000256" key="5">
    <source>
        <dbReference type="ARBA" id="ARBA00022448"/>
    </source>
</evidence>
<evidence type="ECO:0000256" key="9">
    <source>
        <dbReference type="ARBA" id="ARBA00023055"/>
    </source>
</evidence>
<evidence type="ECO:0000256" key="12">
    <source>
        <dbReference type="ARBA" id="ARBA00046302"/>
    </source>
</evidence>
<dbReference type="AlphaFoldDB" id="A0A6G1HL38"/>
<dbReference type="GO" id="GO:0005634">
    <property type="term" value="C:nucleus"/>
    <property type="evidence" value="ECO:0007669"/>
    <property type="project" value="UniProtKB-SubCell"/>
</dbReference>
<evidence type="ECO:0000259" key="17">
    <source>
        <dbReference type="Pfam" id="PF08622"/>
    </source>
</evidence>
<comment type="function">
    <text evidence="13">Ceramide-binding protein that may transfer ceramides from the endoplasmic reticulum membrane to the cis-Golgi network membrane, and is thereby required for the biosynthesis of complex sphingolipids.</text>
</comment>
<keyword evidence="11" id="KW-0539">Nucleus</keyword>
<evidence type="ECO:0000256" key="13">
    <source>
        <dbReference type="ARBA" id="ARBA00058755"/>
    </source>
</evidence>
<evidence type="ECO:0000256" key="16">
    <source>
        <dbReference type="ARBA" id="ARBA00081132"/>
    </source>
</evidence>
<dbReference type="GO" id="GO:0006979">
    <property type="term" value="P:response to oxidative stress"/>
    <property type="evidence" value="ECO:0007669"/>
    <property type="project" value="InterPro"/>
</dbReference>
<sequence>MFNWAKQQLANVAGTQEPEYGPGAIQPVTKQCETVPYTELKKEDLQWRTIDVTSVETQTFYITSDDGHVAFAQVIYSNVAGIKTTVQFSSKLIFPNHDEPVIWSTDALENYRFSKDKCSFYANNCSMELSEDGNSYTIQSTTGKQCVVNIKFTRDAPGFVVGKDGTSYFGTDPAKPWGSMRHAFWPRCKVEGTFITKSGETDLKGTGMYVHALQGMKPHHAAATWNFVNFHSPNITAVIMDFTTPPSYGRTPVKIGGIVRNNEILMAGAGCTADHTEIKGDEDSGWPEPSGGKYTWKGKNKDGAVVEAELSGSLGPRRDRIDIMAEVPKFVKQIVAAAAGTKPYIYQFAPKLTIKLKIGDEVIEEEGTLFTEATFITSLE</sequence>
<evidence type="ECO:0000256" key="2">
    <source>
        <dbReference type="ARBA" id="ARBA00004406"/>
    </source>
</evidence>
<dbReference type="SUPFAM" id="SSF159245">
    <property type="entry name" value="AttH-like"/>
    <property type="match status" value="1"/>
</dbReference>
<dbReference type="InterPro" id="IPR023374">
    <property type="entry name" value="AttH-like_dom_sf"/>
</dbReference>
<keyword evidence="9" id="KW-0445">Lipid transport</keyword>